<dbReference type="RefSeq" id="WP_345600728.1">
    <property type="nucleotide sequence ID" value="NZ_BAABLT010000016.1"/>
</dbReference>
<dbReference type="EMBL" id="JBHTIW010000021">
    <property type="protein sequence ID" value="MFD0922438.1"/>
    <property type="molecule type" value="Genomic_DNA"/>
</dbReference>
<evidence type="ECO:0000313" key="2">
    <source>
        <dbReference type="Proteomes" id="UP001597018"/>
    </source>
</evidence>
<proteinExistence type="predicted"/>
<gene>
    <name evidence="1" type="ORF">ACFQ16_22055</name>
</gene>
<protein>
    <recommendedName>
        <fullName evidence="3">PE family protein</fullName>
    </recommendedName>
</protein>
<sequence length="108" mass="11801">MTGFGVDPDALRGAVKQLEGIKANAQDLVRNAARVKPGELTADDPSTTRVRQVLQERAVGEKGSLREIANGLVQKLDEKIKAYNDTLREYEAAEEHATVSGRQVDRQA</sequence>
<accession>A0ABW3FXA4</accession>
<evidence type="ECO:0008006" key="3">
    <source>
        <dbReference type="Google" id="ProtNLM"/>
    </source>
</evidence>
<dbReference type="Proteomes" id="UP001597018">
    <property type="component" value="Unassembled WGS sequence"/>
</dbReference>
<reference evidence="2" key="1">
    <citation type="journal article" date="2019" name="Int. J. Syst. Evol. Microbiol.">
        <title>The Global Catalogue of Microorganisms (GCM) 10K type strain sequencing project: providing services to taxonomists for standard genome sequencing and annotation.</title>
        <authorList>
            <consortium name="The Broad Institute Genomics Platform"/>
            <consortium name="The Broad Institute Genome Sequencing Center for Infectious Disease"/>
            <person name="Wu L."/>
            <person name="Ma J."/>
        </authorList>
    </citation>
    <scope>NUCLEOTIDE SEQUENCE [LARGE SCALE GENOMIC DNA]</scope>
    <source>
        <strain evidence="2">CCUG 56401</strain>
    </source>
</reference>
<name>A0ABW3FXA4_9PSEU</name>
<comment type="caution">
    <text evidence="1">The sequence shown here is derived from an EMBL/GenBank/DDBJ whole genome shotgun (WGS) entry which is preliminary data.</text>
</comment>
<evidence type="ECO:0000313" key="1">
    <source>
        <dbReference type="EMBL" id="MFD0922438.1"/>
    </source>
</evidence>
<keyword evidence="2" id="KW-1185">Reference proteome</keyword>
<organism evidence="1 2">
    <name type="scientific">Saccharopolyspora rosea</name>
    <dbReference type="NCBI Taxonomy" id="524884"/>
    <lineage>
        <taxon>Bacteria</taxon>
        <taxon>Bacillati</taxon>
        <taxon>Actinomycetota</taxon>
        <taxon>Actinomycetes</taxon>
        <taxon>Pseudonocardiales</taxon>
        <taxon>Pseudonocardiaceae</taxon>
        <taxon>Saccharopolyspora</taxon>
    </lineage>
</organism>